<comment type="caution">
    <text evidence="2">The sequence shown here is derived from an EMBL/GenBank/DDBJ whole genome shotgun (WGS) entry which is preliminary data.</text>
</comment>
<evidence type="ECO:0000313" key="3">
    <source>
        <dbReference type="Proteomes" id="UP000198337"/>
    </source>
</evidence>
<keyword evidence="1" id="KW-0732">Signal</keyword>
<evidence type="ECO:0000313" key="2">
    <source>
        <dbReference type="EMBL" id="SNR62829.1"/>
    </source>
</evidence>
<reference evidence="2 3" key="1">
    <citation type="submission" date="2017-06" db="EMBL/GenBank/DDBJ databases">
        <authorList>
            <person name="Varghese N."/>
            <person name="Submissions S."/>
        </authorList>
    </citation>
    <scope>NUCLEOTIDE SEQUENCE [LARGE SCALE GENOMIC DNA]</scope>
    <source>
        <strain evidence="2 3">DSM 19840</strain>
    </source>
</reference>
<dbReference type="Proteomes" id="UP000198337">
    <property type="component" value="Unassembled WGS sequence"/>
</dbReference>
<dbReference type="RefSeq" id="WP_143815209.1">
    <property type="nucleotide sequence ID" value="NZ_FZNV01000004.1"/>
</dbReference>
<dbReference type="EMBL" id="FZNV01000004">
    <property type="protein sequence ID" value="SNR62829.1"/>
    <property type="molecule type" value="Genomic_DNA"/>
</dbReference>
<feature type="signal peptide" evidence="1">
    <location>
        <begin position="1"/>
        <end position="30"/>
    </location>
</feature>
<protein>
    <recommendedName>
        <fullName evidence="4">DUF4352 domain-containing protein</fullName>
    </recommendedName>
</protein>
<proteinExistence type="predicted"/>
<keyword evidence="3" id="KW-1185">Reference proteome</keyword>
<sequence length="209" mass="24252">MKVNRQIFFFKRVLLSFFVVLLLSSCNQNVFDSKKELLAHLQDPDNGYVQKKEINGLNFTLTYRPTDMLVQQVINERTTQKELDSVRSKYGKYMYLNISISNNGKEVLNSVINRKSDFGGMVNELAFGMGQKVHLISQSRDTLELLDYIYPREYGMGKATNMMFVYPRNDEFLKNDYFHLTIEDIGLKTGEVGFKIPTNLLIHEPKLNL</sequence>
<name>A0ABY1SJ58_9FLAO</name>
<feature type="chain" id="PRO_5047232463" description="DUF4352 domain-containing protein" evidence="1">
    <location>
        <begin position="31"/>
        <end position="209"/>
    </location>
</feature>
<evidence type="ECO:0000256" key="1">
    <source>
        <dbReference type="SAM" id="SignalP"/>
    </source>
</evidence>
<evidence type="ECO:0008006" key="4">
    <source>
        <dbReference type="Google" id="ProtNLM"/>
    </source>
</evidence>
<gene>
    <name evidence="2" type="ORF">SAMN04488009_2830</name>
</gene>
<dbReference type="PROSITE" id="PS51257">
    <property type="entry name" value="PROKAR_LIPOPROTEIN"/>
    <property type="match status" value="1"/>
</dbReference>
<organism evidence="2 3">
    <name type="scientific">Maribacter sedimenticola</name>
    <dbReference type="NCBI Taxonomy" id="228956"/>
    <lineage>
        <taxon>Bacteria</taxon>
        <taxon>Pseudomonadati</taxon>
        <taxon>Bacteroidota</taxon>
        <taxon>Flavobacteriia</taxon>
        <taxon>Flavobacteriales</taxon>
        <taxon>Flavobacteriaceae</taxon>
        <taxon>Maribacter</taxon>
    </lineage>
</organism>
<accession>A0ABY1SJ58</accession>